<name>A0A1R4HFU5_9GAMM</name>
<accession>A0A1R4HFU5</accession>
<dbReference type="AlphaFoldDB" id="A0A1R4HFU5"/>
<sequence length="141" mass="15505">MKKYLLLIVGLGVLIAFMRFVLLPLVMEVVASDAFLVDSKDEPSLHSLDTPLTAIAFNHCNTYVKAELGKDVSISFPDKPTKAWGFGGYKFMIRSNFNVVGSAKTTNEYACQITYNNGDDQEGIADFENWTINGITGLDGL</sequence>
<protein>
    <submittedName>
        <fullName evidence="1">Uncharacterized protein</fullName>
    </submittedName>
</protein>
<evidence type="ECO:0000313" key="2">
    <source>
        <dbReference type="Proteomes" id="UP000195667"/>
    </source>
</evidence>
<evidence type="ECO:0000313" key="1">
    <source>
        <dbReference type="EMBL" id="SJM94740.1"/>
    </source>
</evidence>
<dbReference type="OrthoDB" id="5572199at2"/>
<dbReference type="EMBL" id="FUKI01000135">
    <property type="protein sequence ID" value="SJM94740.1"/>
    <property type="molecule type" value="Genomic_DNA"/>
</dbReference>
<organism evidence="1 2">
    <name type="scientific">Crenothrix polyspora</name>
    <dbReference type="NCBI Taxonomy" id="360316"/>
    <lineage>
        <taxon>Bacteria</taxon>
        <taxon>Pseudomonadati</taxon>
        <taxon>Pseudomonadota</taxon>
        <taxon>Gammaproteobacteria</taxon>
        <taxon>Methylococcales</taxon>
        <taxon>Crenotrichaceae</taxon>
        <taxon>Crenothrix</taxon>
    </lineage>
</organism>
<dbReference type="Proteomes" id="UP000195667">
    <property type="component" value="Unassembled WGS sequence"/>
</dbReference>
<dbReference type="RefSeq" id="WP_087144452.1">
    <property type="nucleotide sequence ID" value="NZ_FUKI01000135.1"/>
</dbReference>
<gene>
    <name evidence="1" type="ORF">CRENPOLYSF1_580032</name>
</gene>
<reference evidence="2" key="1">
    <citation type="submission" date="2017-02" db="EMBL/GenBank/DDBJ databases">
        <authorList>
            <person name="Daims H."/>
        </authorList>
    </citation>
    <scope>NUCLEOTIDE SEQUENCE [LARGE SCALE GENOMIC DNA]</scope>
</reference>
<keyword evidence="2" id="KW-1185">Reference proteome</keyword>
<proteinExistence type="predicted"/>